<name>A0ABQ2F6W2_9MICO</name>
<protein>
    <submittedName>
        <fullName evidence="3">Uncharacterized protein</fullName>
    </submittedName>
</protein>
<evidence type="ECO:0000313" key="3">
    <source>
        <dbReference type="EMBL" id="GGK64841.1"/>
    </source>
</evidence>
<keyword evidence="2" id="KW-0472">Membrane</keyword>
<reference evidence="4" key="1">
    <citation type="journal article" date="2019" name="Int. J. Syst. Evol. Microbiol.">
        <title>The Global Catalogue of Microorganisms (GCM) 10K type strain sequencing project: providing services to taxonomists for standard genome sequencing and annotation.</title>
        <authorList>
            <consortium name="The Broad Institute Genomics Platform"/>
            <consortium name="The Broad Institute Genome Sequencing Center for Infectious Disease"/>
            <person name="Wu L."/>
            <person name="Ma J."/>
        </authorList>
    </citation>
    <scope>NUCLEOTIDE SEQUENCE [LARGE SCALE GENOMIC DNA]</scope>
    <source>
        <strain evidence="4">CGMCC 1.5362</strain>
    </source>
</reference>
<evidence type="ECO:0000256" key="1">
    <source>
        <dbReference type="SAM" id="MobiDB-lite"/>
    </source>
</evidence>
<evidence type="ECO:0000313" key="4">
    <source>
        <dbReference type="Proteomes" id="UP000662111"/>
    </source>
</evidence>
<keyword evidence="2" id="KW-1133">Transmembrane helix</keyword>
<dbReference type="Proteomes" id="UP000662111">
    <property type="component" value="Unassembled WGS sequence"/>
</dbReference>
<dbReference type="RefSeq" id="WP_022920366.1">
    <property type="nucleotide sequence ID" value="NZ_BMLB01000002.1"/>
</dbReference>
<accession>A0ABQ2F6W2</accession>
<keyword evidence="4" id="KW-1185">Reference proteome</keyword>
<gene>
    <name evidence="3" type="ORF">GCM10011509_11470</name>
</gene>
<organism evidence="3 4">
    <name type="scientific">Ornithinimicrobium pekingense</name>
    <dbReference type="NCBI Taxonomy" id="384677"/>
    <lineage>
        <taxon>Bacteria</taxon>
        <taxon>Bacillati</taxon>
        <taxon>Actinomycetota</taxon>
        <taxon>Actinomycetes</taxon>
        <taxon>Micrococcales</taxon>
        <taxon>Ornithinimicrobiaceae</taxon>
        <taxon>Ornithinimicrobium</taxon>
    </lineage>
</organism>
<proteinExistence type="predicted"/>
<dbReference type="EMBL" id="BMLB01000002">
    <property type="protein sequence ID" value="GGK64841.1"/>
    <property type="molecule type" value="Genomic_DNA"/>
</dbReference>
<comment type="caution">
    <text evidence="3">The sequence shown here is derived from an EMBL/GenBank/DDBJ whole genome shotgun (WGS) entry which is preliminary data.</text>
</comment>
<keyword evidence="2" id="KW-0812">Transmembrane</keyword>
<feature type="transmembrane region" description="Helical" evidence="2">
    <location>
        <begin position="29"/>
        <end position="46"/>
    </location>
</feature>
<sequence length="228" mass="24234">MRSRNRSWWGWLVAALVLLALFGNRDIPVLPLIIGFVILSNVLGGRRRAAPRPQGRTEVQDLPGSDWPPPGGGRPAAGSSADPPHDTPMPTIDVPHYPGGGPGARNPYVAVPEPTPPGGAPHTAADPVVSLGQLHVARCGRDLQAAAQHGTATEVARVLDEVRDLSRRMQDMLGAAEGTPGSGRREFQAGLRALDRLVEDARGEHPPGAKLTRVTQTCLRMGQTGRHE</sequence>
<feature type="transmembrane region" description="Helical" evidence="2">
    <location>
        <begin position="7"/>
        <end position="23"/>
    </location>
</feature>
<evidence type="ECO:0000256" key="2">
    <source>
        <dbReference type="SAM" id="Phobius"/>
    </source>
</evidence>
<feature type="region of interest" description="Disordered" evidence="1">
    <location>
        <begin position="47"/>
        <end position="120"/>
    </location>
</feature>